<dbReference type="AlphaFoldDB" id="A0AA86QI86"/>
<dbReference type="EMBL" id="CAXDID020000146">
    <property type="protein sequence ID" value="CAL6040667.1"/>
    <property type="molecule type" value="Genomic_DNA"/>
</dbReference>
<reference evidence="1" key="1">
    <citation type="submission" date="2023-06" db="EMBL/GenBank/DDBJ databases">
        <authorList>
            <person name="Kurt Z."/>
        </authorList>
    </citation>
    <scope>NUCLEOTIDE SEQUENCE</scope>
</reference>
<organism evidence="1">
    <name type="scientific">Hexamita inflata</name>
    <dbReference type="NCBI Taxonomy" id="28002"/>
    <lineage>
        <taxon>Eukaryota</taxon>
        <taxon>Metamonada</taxon>
        <taxon>Diplomonadida</taxon>
        <taxon>Hexamitidae</taxon>
        <taxon>Hexamitinae</taxon>
        <taxon>Hexamita</taxon>
    </lineage>
</organism>
<accession>A0AA86QI86</accession>
<evidence type="ECO:0000313" key="2">
    <source>
        <dbReference type="EMBL" id="CAL6040667.1"/>
    </source>
</evidence>
<sequence length="101" mass="11318">MNPSSTTLNKAGISAMPLQLQRRTPSLIVPEEWIGFVPNPGGNEKRDQMNPSSTTLNKAGISAMPLQLQRRTPSLIVLIYMCIQVQKYIFNNINFNILMSQ</sequence>
<proteinExistence type="predicted"/>
<keyword evidence="3" id="KW-1185">Reference proteome</keyword>
<protein>
    <submittedName>
        <fullName evidence="2">Hypothetical_protein</fullName>
    </submittedName>
</protein>
<reference evidence="2 3" key="2">
    <citation type="submission" date="2024-07" db="EMBL/GenBank/DDBJ databases">
        <authorList>
            <person name="Akdeniz Z."/>
        </authorList>
    </citation>
    <scope>NUCLEOTIDE SEQUENCE [LARGE SCALE GENOMIC DNA]</scope>
</reference>
<comment type="caution">
    <text evidence="1">The sequence shown here is derived from an EMBL/GenBank/DDBJ whole genome shotgun (WGS) entry which is preliminary data.</text>
</comment>
<gene>
    <name evidence="2" type="ORF">HINF_LOCUS38445</name>
    <name evidence="1" type="ORF">HINF_LOCUS47451</name>
</gene>
<evidence type="ECO:0000313" key="3">
    <source>
        <dbReference type="Proteomes" id="UP001642409"/>
    </source>
</evidence>
<name>A0AA86QI86_9EUKA</name>
<dbReference type="Proteomes" id="UP001642409">
    <property type="component" value="Unassembled WGS sequence"/>
</dbReference>
<dbReference type="EMBL" id="CATOUU010000924">
    <property type="protein sequence ID" value="CAI9959806.1"/>
    <property type="molecule type" value="Genomic_DNA"/>
</dbReference>
<evidence type="ECO:0000313" key="1">
    <source>
        <dbReference type="EMBL" id="CAI9959806.1"/>
    </source>
</evidence>